<organism evidence="14 15">
    <name type="scientific">Clostridium ljungdahlii</name>
    <dbReference type="NCBI Taxonomy" id="1538"/>
    <lineage>
        <taxon>Bacteria</taxon>
        <taxon>Bacillati</taxon>
        <taxon>Bacillota</taxon>
        <taxon>Clostridia</taxon>
        <taxon>Eubacteriales</taxon>
        <taxon>Clostridiaceae</taxon>
        <taxon>Clostridium</taxon>
    </lineage>
</organism>
<dbReference type="GO" id="GO:0009098">
    <property type="term" value="P:L-leucine biosynthetic process"/>
    <property type="evidence" value="ECO:0007669"/>
    <property type="project" value="UniProtKB-UniRule"/>
</dbReference>
<dbReference type="Pfam" id="PF00180">
    <property type="entry name" value="Iso_dh"/>
    <property type="match status" value="1"/>
</dbReference>
<evidence type="ECO:0000256" key="7">
    <source>
        <dbReference type="ARBA" id="ARBA00022842"/>
    </source>
</evidence>
<feature type="binding site" evidence="12">
    <location>
        <position position="223"/>
    </location>
    <ligand>
        <name>substrate</name>
    </ligand>
</feature>
<name>A0A162L1X1_9CLOT</name>
<dbReference type="OrthoDB" id="9806254at2"/>
<dbReference type="SMART" id="SM01329">
    <property type="entry name" value="Iso_dh"/>
    <property type="match status" value="1"/>
</dbReference>
<dbReference type="GO" id="GO:0003862">
    <property type="term" value="F:3-isopropylmalate dehydrogenase activity"/>
    <property type="evidence" value="ECO:0007669"/>
    <property type="project" value="UniProtKB-UniRule"/>
</dbReference>
<dbReference type="PANTHER" id="PTHR42979">
    <property type="entry name" value="3-ISOPROPYLMALATE DEHYDROGENASE"/>
    <property type="match status" value="1"/>
</dbReference>
<feature type="binding site" evidence="12">
    <location>
        <position position="223"/>
    </location>
    <ligand>
        <name>Mg(2+)</name>
        <dbReference type="ChEBI" id="CHEBI:18420"/>
    </ligand>
</feature>
<evidence type="ECO:0000256" key="10">
    <source>
        <dbReference type="ARBA" id="ARBA00023211"/>
    </source>
</evidence>
<keyword evidence="12" id="KW-0963">Cytoplasm</keyword>
<dbReference type="InterPro" id="IPR024084">
    <property type="entry name" value="IsoPropMal-DH-like_dom"/>
</dbReference>
<comment type="cofactor">
    <cofactor evidence="12">
        <name>Mg(2+)</name>
        <dbReference type="ChEBI" id="CHEBI:18420"/>
    </cofactor>
    <cofactor evidence="12">
        <name>Mn(2+)</name>
        <dbReference type="ChEBI" id="CHEBI:29035"/>
    </cofactor>
    <text evidence="12">Binds 1 Mg(2+) or Mn(2+) ion per subunit.</text>
</comment>
<protein>
    <recommendedName>
        <fullName evidence="12">3-isopropylmalate dehydrogenase</fullName>
        <ecNumber evidence="12">1.1.1.85</ecNumber>
    </recommendedName>
    <alternativeName>
        <fullName evidence="12">3-IPM-DH</fullName>
    </alternativeName>
    <alternativeName>
        <fullName evidence="12">Beta-IPM dehydrogenase</fullName>
        <shortName evidence="12">IMDH</shortName>
    </alternativeName>
</protein>
<dbReference type="EC" id="1.1.1.85" evidence="12"/>
<dbReference type="HAMAP" id="MF_01033">
    <property type="entry name" value="LeuB_type1"/>
    <property type="match status" value="1"/>
</dbReference>
<sequence>MKFNVALIPGDGIGPEAIEQAVKVLDKVGEIFSHEFKYTKVCAGGAAVDKYDKPLPEETLDICKKSDAVLLGAIGGDKWSNLPLNKKPEKALLTLRKELGLYANLRPAVLQRSLKNDCPLKSELVKNGIDMIIIRELTGGMYSGEKGVRQGKDGKEAYDVECYSENTVRRIASKAFEIALKRRKKVTSIDKANVLESSMLWRNTVNEVAKNYSEVELEHIYVDSASMKILKNPGAFDVVLASNAFGDIIADEASQIVGSIGTLPAASLGEKSLGMFEPNQIHSSVQDIAGKNTANPIAVIMSSAMMLRYSFNLNEEASAIERAVSETLENGYRTRDMMTDGMKLVGTREMGDAIVKLLSK</sequence>
<comment type="similarity">
    <text evidence="2 12">Belongs to the isocitrate and isopropylmalate dehydrogenases family. LeuB type 1 subfamily.</text>
</comment>
<feature type="site" description="Important for catalysis" evidence="12">
    <location>
        <position position="191"/>
    </location>
</feature>
<evidence type="ECO:0000256" key="2">
    <source>
        <dbReference type="ARBA" id="ARBA00008319"/>
    </source>
</evidence>
<accession>A0A162L1X1</accession>
<comment type="subunit">
    <text evidence="3 12">Homodimer.</text>
</comment>
<keyword evidence="10 12" id="KW-0464">Manganese</keyword>
<comment type="catalytic activity">
    <reaction evidence="12">
        <text>(2R,3S)-3-isopropylmalate + NAD(+) = 4-methyl-2-oxopentanoate + CO2 + NADH</text>
        <dbReference type="Rhea" id="RHEA:32271"/>
        <dbReference type="ChEBI" id="CHEBI:16526"/>
        <dbReference type="ChEBI" id="CHEBI:17865"/>
        <dbReference type="ChEBI" id="CHEBI:35121"/>
        <dbReference type="ChEBI" id="CHEBI:57540"/>
        <dbReference type="ChEBI" id="CHEBI:57945"/>
        <dbReference type="EC" id="1.1.1.85"/>
    </reaction>
</comment>
<feature type="domain" description="Isopropylmalate dehydrogenase-like" evidence="13">
    <location>
        <begin position="4"/>
        <end position="354"/>
    </location>
</feature>
<proteinExistence type="inferred from homology"/>
<comment type="cofactor">
    <cofactor evidence="1">
        <name>Mn(2+)</name>
        <dbReference type="ChEBI" id="CHEBI:29035"/>
    </cofactor>
</comment>
<evidence type="ECO:0000256" key="6">
    <source>
        <dbReference type="ARBA" id="ARBA00022723"/>
    </source>
</evidence>
<feature type="binding site" evidence="12">
    <location>
        <position position="96"/>
    </location>
    <ligand>
        <name>substrate</name>
    </ligand>
</feature>
<dbReference type="GO" id="GO:0005829">
    <property type="term" value="C:cytosol"/>
    <property type="evidence" value="ECO:0007669"/>
    <property type="project" value="TreeGrafter"/>
</dbReference>
<dbReference type="PANTHER" id="PTHR42979:SF1">
    <property type="entry name" value="3-ISOPROPYLMALATE DEHYDROGENASE"/>
    <property type="match status" value="1"/>
</dbReference>
<dbReference type="EMBL" id="LITT01000013">
    <property type="protein sequence ID" value="OAA90002.1"/>
    <property type="molecule type" value="Genomic_DNA"/>
</dbReference>
<gene>
    <name evidence="14" type="primary">leuB_1</name>
    <name evidence="12" type="synonym">leuB</name>
    <name evidence="14" type="ORF">WY13_01591</name>
</gene>
<evidence type="ECO:0000256" key="8">
    <source>
        <dbReference type="ARBA" id="ARBA00023002"/>
    </source>
</evidence>
<dbReference type="AlphaFoldDB" id="A0A162L1X1"/>
<evidence type="ECO:0000256" key="3">
    <source>
        <dbReference type="ARBA" id="ARBA00011738"/>
    </source>
</evidence>
<reference evidence="14 15" key="1">
    <citation type="journal article" date="2015" name="Biotechnol. Bioeng.">
        <title>Genome sequence and phenotypic characterization of Caulobacter segnis.</title>
        <authorList>
            <person name="Patel S."/>
            <person name="Fletcher B."/>
            <person name="Scott D.C."/>
            <person name="Ely B."/>
        </authorList>
    </citation>
    <scope>NUCLEOTIDE SEQUENCE [LARGE SCALE GENOMIC DNA]</scope>
    <source>
        <strain evidence="14 15">ERI-2</strain>
    </source>
</reference>
<keyword evidence="9 12" id="KW-0520">NAD</keyword>
<dbReference type="InterPro" id="IPR004429">
    <property type="entry name" value="Isopropylmalate_DH"/>
</dbReference>
<evidence type="ECO:0000256" key="5">
    <source>
        <dbReference type="ARBA" id="ARBA00022605"/>
    </source>
</evidence>
<dbReference type="GO" id="GO:0046872">
    <property type="term" value="F:metal ion binding"/>
    <property type="evidence" value="ECO:0007669"/>
    <property type="project" value="UniProtKB-KW"/>
</dbReference>
<feature type="binding site" evidence="12">
    <location>
        <position position="106"/>
    </location>
    <ligand>
        <name>substrate</name>
    </ligand>
</feature>
<feature type="site" description="Important for catalysis" evidence="12">
    <location>
        <position position="142"/>
    </location>
</feature>
<comment type="subcellular location">
    <subcellularLocation>
        <location evidence="12">Cytoplasm</location>
    </subcellularLocation>
</comment>
<evidence type="ECO:0000256" key="4">
    <source>
        <dbReference type="ARBA" id="ARBA00022430"/>
    </source>
</evidence>
<comment type="function">
    <text evidence="12">Catalyzes the oxidation of 3-carboxy-2-hydroxy-4-methylpentanoate (3-isopropylmalate) to 3-carboxy-4-methyl-2-oxopentanoate. The product decarboxylates to 4-methyl-2 oxopentanoate.</text>
</comment>
<comment type="caution">
    <text evidence="12">Lacks conserved residue(s) required for the propagation of feature annotation.</text>
</comment>
<dbReference type="Gene3D" id="3.40.718.10">
    <property type="entry name" value="Isopropylmalate Dehydrogenase"/>
    <property type="match status" value="1"/>
</dbReference>
<evidence type="ECO:0000313" key="15">
    <source>
        <dbReference type="Proteomes" id="UP000077407"/>
    </source>
</evidence>
<keyword evidence="8 12" id="KW-0560">Oxidoreductase</keyword>
<dbReference type="Proteomes" id="UP000077407">
    <property type="component" value="Unassembled WGS sequence"/>
</dbReference>
<feature type="binding site" evidence="12">
    <location>
        <position position="251"/>
    </location>
    <ligand>
        <name>Mg(2+)</name>
        <dbReference type="ChEBI" id="CHEBI:18420"/>
    </ligand>
</feature>
<keyword evidence="4 12" id="KW-0432">Leucine biosynthesis</keyword>
<dbReference type="UniPathway" id="UPA00048">
    <property type="reaction ID" value="UER00072"/>
</dbReference>
<keyword evidence="6 12" id="KW-0479">Metal-binding</keyword>
<evidence type="ECO:0000313" key="14">
    <source>
        <dbReference type="EMBL" id="OAA90002.1"/>
    </source>
</evidence>
<dbReference type="NCBIfam" id="TIGR00169">
    <property type="entry name" value="leuB"/>
    <property type="match status" value="1"/>
</dbReference>
<evidence type="ECO:0000256" key="1">
    <source>
        <dbReference type="ARBA" id="ARBA00001936"/>
    </source>
</evidence>
<evidence type="ECO:0000256" key="11">
    <source>
        <dbReference type="ARBA" id="ARBA00023304"/>
    </source>
</evidence>
<keyword evidence="11 12" id="KW-0100">Branched-chain amino acid biosynthesis</keyword>
<evidence type="ECO:0000256" key="9">
    <source>
        <dbReference type="ARBA" id="ARBA00023027"/>
    </source>
</evidence>
<comment type="caution">
    <text evidence="14">The sequence shown here is derived from an EMBL/GenBank/DDBJ whole genome shotgun (WGS) entry which is preliminary data.</text>
</comment>
<evidence type="ECO:0000259" key="13">
    <source>
        <dbReference type="SMART" id="SM01329"/>
    </source>
</evidence>
<keyword evidence="5 12" id="KW-0028">Amino-acid biosynthesis</keyword>
<dbReference type="RefSeq" id="WP_063555111.1">
    <property type="nucleotide sequence ID" value="NZ_LITT01000013.1"/>
</dbReference>
<dbReference type="PATRIC" id="fig|1538.10.peg.2035"/>
<feature type="binding site" evidence="12">
    <location>
        <position position="135"/>
    </location>
    <ligand>
        <name>substrate</name>
    </ligand>
</feature>
<feature type="binding site" evidence="12">
    <location>
        <position position="247"/>
    </location>
    <ligand>
        <name>Mg(2+)</name>
        <dbReference type="ChEBI" id="CHEBI:18420"/>
    </ligand>
</feature>
<evidence type="ECO:0000256" key="12">
    <source>
        <dbReference type="HAMAP-Rule" id="MF_01033"/>
    </source>
</evidence>
<dbReference type="FunFam" id="3.40.718.10:FF:000006">
    <property type="entry name" value="3-isopropylmalate dehydrogenase"/>
    <property type="match status" value="1"/>
</dbReference>
<dbReference type="SUPFAM" id="SSF53659">
    <property type="entry name" value="Isocitrate/Isopropylmalate dehydrogenase-like"/>
    <property type="match status" value="1"/>
</dbReference>
<keyword evidence="7 12" id="KW-0460">Magnesium</keyword>
<comment type="pathway">
    <text evidence="12">Amino-acid biosynthesis; L-leucine biosynthesis; L-leucine from 3-methyl-2-oxobutanoate: step 3/4.</text>
</comment>